<reference evidence="3 4" key="1">
    <citation type="submission" date="2016-10" db="EMBL/GenBank/DDBJ databases">
        <authorList>
            <person name="de Groot N.N."/>
        </authorList>
    </citation>
    <scope>NUCLEOTIDE SEQUENCE [LARGE SCALE GENOMIC DNA]</scope>
    <source>
        <strain evidence="3 4">DSM 18346</strain>
    </source>
</reference>
<dbReference type="CDD" id="cd03770">
    <property type="entry name" value="SR_TndX_transposase"/>
    <property type="match status" value="1"/>
</dbReference>
<dbReference type="AlphaFoldDB" id="A0A1G9H071"/>
<dbReference type="OrthoDB" id="9804620at2"/>
<dbReference type="PROSITE" id="PS51736">
    <property type="entry name" value="RECOMBINASES_3"/>
    <property type="match status" value="1"/>
</dbReference>
<dbReference type="GO" id="GO:0003677">
    <property type="term" value="F:DNA binding"/>
    <property type="evidence" value="ECO:0007669"/>
    <property type="project" value="InterPro"/>
</dbReference>
<dbReference type="Proteomes" id="UP000198718">
    <property type="component" value="Unassembled WGS sequence"/>
</dbReference>
<dbReference type="InterPro" id="IPR038109">
    <property type="entry name" value="DNA_bind_recomb_sf"/>
</dbReference>
<dbReference type="InterPro" id="IPR011109">
    <property type="entry name" value="DNA_bind_recombinase_dom"/>
</dbReference>
<dbReference type="Pfam" id="PF13408">
    <property type="entry name" value="Zn_ribbon_recom"/>
    <property type="match status" value="1"/>
</dbReference>
<evidence type="ECO:0000313" key="4">
    <source>
        <dbReference type="Proteomes" id="UP000198718"/>
    </source>
</evidence>
<dbReference type="Gene3D" id="3.90.1750.20">
    <property type="entry name" value="Putative Large Serine Recombinase, Chain B, Domain 2"/>
    <property type="match status" value="1"/>
</dbReference>
<dbReference type="InterPro" id="IPR050639">
    <property type="entry name" value="SSR_resolvase"/>
</dbReference>
<dbReference type="InterPro" id="IPR006119">
    <property type="entry name" value="Resolv_N"/>
</dbReference>
<dbReference type="PANTHER" id="PTHR30461:SF23">
    <property type="entry name" value="DNA RECOMBINASE-RELATED"/>
    <property type="match status" value="1"/>
</dbReference>
<gene>
    <name evidence="3" type="ORF">SAMN05660472_02546</name>
</gene>
<dbReference type="Pfam" id="PF00239">
    <property type="entry name" value="Resolvase"/>
    <property type="match status" value="1"/>
</dbReference>
<proteinExistence type="predicted"/>
<name>A0A1G9H071_9FIRM</name>
<dbReference type="RefSeq" id="WP_090554146.1">
    <property type="nucleotide sequence ID" value="NZ_FNFP01000007.1"/>
</dbReference>
<dbReference type="PROSITE" id="PS51737">
    <property type="entry name" value="RECOMBINASE_DNA_BIND"/>
    <property type="match status" value="1"/>
</dbReference>
<evidence type="ECO:0000259" key="1">
    <source>
        <dbReference type="PROSITE" id="PS51736"/>
    </source>
</evidence>
<dbReference type="STRING" id="393762.SAMN05660472_02546"/>
<feature type="domain" description="Resolvase/invertase-type recombinase catalytic" evidence="1">
    <location>
        <begin position="26"/>
        <end position="175"/>
    </location>
</feature>
<dbReference type="SUPFAM" id="SSF53041">
    <property type="entry name" value="Resolvase-like"/>
    <property type="match status" value="1"/>
</dbReference>
<organism evidence="3 4">
    <name type="scientific">Natronincola ferrireducens</name>
    <dbReference type="NCBI Taxonomy" id="393762"/>
    <lineage>
        <taxon>Bacteria</taxon>
        <taxon>Bacillati</taxon>
        <taxon>Bacillota</taxon>
        <taxon>Clostridia</taxon>
        <taxon>Peptostreptococcales</taxon>
        <taxon>Natronincolaceae</taxon>
        <taxon>Natronincola</taxon>
    </lineage>
</organism>
<dbReference type="InterPro" id="IPR025827">
    <property type="entry name" value="Zn_ribbon_recom_dom"/>
</dbReference>
<protein>
    <submittedName>
        <fullName evidence="3">Site-specific DNA recombinase</fullName>
    </submittedName>
</protein>
<dbReference type="EMBL" id="FNFP01000007">
    <property type="protein sequence ID" value="SDL06360.1"/>
    <property type="molecule type" value="Genomic_DNA"/>
</dbReference>
<dbReference type="PANTHER" id="PTHR30461">
    <property type="entry name" value="DNA-INVERTASE FROM LAMBDOID PROPHAGE"/>
    <property type="match status" value="1"/>
</dbReference>
<dbReference type="InterPro" id="IPR036162">
    <property type="entry name" value="Resolvase-like_N_sf"/>
</dbReference>
<accession>A0A1G9H071</accession>
<evidence type="ECO:0000313" key="3">
    <source>
        <dbReference type="EMBL" id="SDL06360.1"/>
    </source>
</evidence>
<dbReference type="GO" id="GO:0000150">
    <property type="term" value="F:DNA strand exchange activity"/>
    <property type="evidence" value="ECO:0007669"/>
    <property type="project" value="InterPro"/>
</dbReference>
<keyword evidence="4" id="KW-1185">Reference proteome</keyword>
<dbReference type="Pfam" id="PF07508">
    <property type="entry name" value="Recombinase"/>
    <property type="match status" value="1"/>
</dbReference>
<dbReference type="Gene3D" id="3.40.50.1390">
    <property type="entry name" value="Resolvase, N-terminal catalytic domain"/>
    <property type="match status" value="1"/>
</dbReference>
<sequence>MAGSYLKEDKSMSQLGSDNYQRENYHVGIYCRLSHEDGETGESNSIGNQKAMLTKYVMDKGWSIADIYIDDGYTGVSFERPGFMRLLQDIKAKKISMVITKDMSRLGRDYIQVGHYIEKFFPENRVRFIAVNDNIDTGNLEGNDMTPFKAVINDMYCKDISKKVRSVFNHKRHEGKFIGAFAPYGYEKDPKDNSHLIIDKEIAPTVRRMFQLYISGYGFTAIAKKLNEEGIPSPAYYKNRKYETFNVGKARVPKWSHSSVKAILKNPVYTGVMAQNKSRKINYKSRKTENLQEKDWIVVEGTHEAIISPEDFKKVKTLMKHKNNDFSGAKKAVKLFSGFAFCGDCGEYMTYTKAPSGNYFLICSGYKRFGKSHCTRHSILEEKLEEMILKDFRKLVRKFADRERLKKKAEQVVNKRKTSKNMYEDELTSVDKRLGDIQVMLKSLYEDKVKGVIDEEQFLEFYNAFNKEKVGLNNRYDELKKFLNITEKQEDKQKKVEQLVDDTLNLKKLNRLILAEMIEKVEVLEFEDIKINYKIKNPCQ</sequence>
<feature type="domain" description="Recombinase" evidence="2">
    <location>
        <begin position="183"/>
        <end position="325"/>
    </location>
</feature>
<evidence type="ECO:0000259" key="2">
    <source>
        <dbReference type="PROSITE" id="PS51737"/>
    </source>
</evidence>
<dbReference type="SMART" id="SM00857">
    <property type="entry name" value="Resolvase"/>
    <property type="match status" value="1"/>
</dbReference>